<accession>A0ABQ9R0X6</accession>
<dbReference type="GeneID" id="85410550"/>
<gene>
    <name evidence="2" type="ORF">CTAM01_10296</name>
</gene>
<evidence type="ECO:0000313" key="2">
    <source>
        <dbReference type="EMBL" id="KAK1491570.1"/>
    </source>
</evidence>
<feature type="region of interest" description="Disordered" evidence="1">
    <location>
        <begin position="66"/>
        <end position="143"/>
    </location>
</feature>
<feature type="compositionally biased region" description="Polar residues" evidence="1">
    <location>
        <begin position="102"/>
        <end position="118"/>
    </location>
</feature>
<sequence length="143" mass="15664">MPLSHLFTLPVTCLREANAAPHWQLQLGMVVSAQTLSSVSSHQDTYKGHTGFWSFTDLELLTTFHIPARDPGRPDSPPMFFPLGTDGDRNRPAKDKDPDPRQYSSNLDSSPSPQTPSTALLHGPNIPSMWTRPPRSRGGGGMS</sequence>
<reference evidence="2 3" key="1">
    <citation type="submission" date="2016-10" db="EMBL/GenBank/DDBJ databases">
        <title>The genome sequence of Colletotrichum fioriniae PJ7.</title>
        <authorList>
            <person name="Baroncelli R."/>
        </authorList>
    </citation>
    <scope>NUCLEOTIDE SEQUENCE [LARGE SCALE GENOMIC DNA]</scope>
    <source>
        <strain evidence="2 3">Tom-12</strain>
    </source>
</reference>
<dbReference type="EMBL" id="MLFU01000046">
    <property type="protein sequence ID" value="KAK1491570.1"/>
    <property type="molecule type" value="Genomic_DNA"/>
</dbReference>
<evidence type="ECO:0000256" key="1">
    <source>
        <dbReference type="SAM" id="MobiDB-lite"/>
    </source>
</evidence>
<organism evidence="2 3">
    <name type="scientific">Colletotrichum tamarilloi</name>
    <dbReference type="NCBI Taxonomy" id="1209934"/>
    <lineage>
        <taxon>Eukaryota</taxon>
        <taxon>Fungi</taxon>
        <taxon>Dikarya</taxon>
        <taxon>Ascomycota</taxon>
        <taxon>Pezizomycotina</taxon>
        <taxon>Sordariomycetes</taxon>
        <taxon>Hypocreomycetidae</taxon>
        <taxon>Glomerellales</taxon>
        <taxon>Glomerellaceae</taxon>
        <taxon>Colletotrichum</taxon>
        <taxon>Colletotrichum acutatum species complex</taxon>
    </lineage>
</organism>
<keyword evidence="3" id="KW-1185">Reference proteome</keyword>
<protein>
    <submittedName>
        <fullName evidence="2">Uncharacterized protein</fullName>
    </submittedName>
</protein>
<evidence type="ECO:0000313" key="3">
    <source>
        <dbReference type="Proteomes" id="UP001227543"/>
    </source>
</evidence>
<proteinExistence type="predicted"/>
<name>A0ABQ9R0X6_9PEZI</name>
<dbReference type="RefSeq" id="XP_060379085.1">
    <property type="nucleotide sequence ID" value="XM_060526312.1"/>
</dbReference>
<dbReference type="Proteomes" id="UP001227543">
    <property type="component" value="Unassembled WGS sequence"/>
</dbReference>
<comment type="caution">
    <text evidence="2">The sequence shown here is derived from an EMBL/GenBank/DDBJ whole genome shotgun (WGS) entry which is preliminary data.</text>
</comment>
<feature type="compositionally biased region" description="Basic and acidic residues" evidence="1">
    <location>
        <begin position="86"/>
        <end position="100"/>
    </location>
</feature>